<dbReference type="SUPFAM" id="SSF52540">
    <property type="entry name" value="P-loop containing nucleoside triphosphate hydrolases"/>
    <property type="match status" value="1"/>
</dbReference>
<dbReference type="InterPro" id="IPR027417">
    <property type="entry name" value="P-loop_NTPase"/>
</dbReference>
<dbReference type="Pfam" id="PF00005">
    <property type="entry name" value="ABC_tran"/>
    <property type="match status" value="1"/>
</dbReference>
<evidence type="ECO:0000256" key="3">
    <source>
        <dbReference type="ARBA" id="ARBA00022840"/>
    </source>
</evidence>
<keyword evidence="2" id="KW-0547">Nucleotide-binding</keyword>
<dbReference type="SMART" id="SM00382">
    <property type="entry name" value="AAA"/>
    <property type="match status" value="1"/>
</dbReference>
<proteinExistence type="predicted"/>
<dbReference type="RefSeq" id="WP_285343914.1">
    <property type="nucleotide sequence ID" value="NZ_JASITI010000027.1"/>
</dbReference>
<dbReference type="InterPro" id="IPR051782">
    <property type="entry name" value="ABC_Transporter_VariousFunc"/>
</dbReference>
<dbReference type="PROSITE" id="PS50893">
    <property type="entry name" value="ABC_TRANSPORTER_2"/>
    <property type="match status" value="1"/>
</dbReference>
<dbReference type="PANTHER" id="PTHR42939">
    <property type="entry name" value="ABC TRANSPORTER ATP-BINDING PROTEIN ALBC-RELATED"/>
    <property type="match status" value="1"/>
</dbReference>
<evidence type="ECO:0000256" key="2">
    <source>
        <dbReference type="ARBA" id="ARBA00022741"/>
    </source>
</evidence>
<dbReference type="Proteomes" id="UP001223390">
    <property type="component" value="Unassembled WGS sequence"/>
</dbReference>
<dbReference type="InterPro" id="IPR003593">
    <property type="entry name" value="AAA+_ATPase"/>
</dbReference>
<name>A0ABT7GX68_9ACTN</name>
<evidence type="ECO:0000256" key="1">
    <source>
        <dbReference type="ARBA" id="ARBA00022448"/>
    </source>
</evidence>
<dbReference type="EMBL" id="JASITI010000027">
    <property type="protein sequence ID" value="MDK9498215.1"/>
    <property type="molecule type" value="Genomic_DNA"/>
</dbReference>
<evidence type="ECO:0000259" key="4">
    <source>
        <dbReference type="PROSITE" id="PS50893"/>
    </source>
</evidence>
<accession>A0ABT7GX68</accession>
<keyword evidence="6" id="KW-1185">Reference proteome</keyword>
<evidence type="ECO:0000313" key="6">
    <source>
        <dbReference type="Proteomes" id="UP001223390"/>
    </source>
</evidence>
<dbReference type="InterPro" id="IPR003439">
    <property type="entry name" value="ABC_transporter-like_ATP-bd"/>
</dbReference>
<comment type="caution">
    <text evidence="5">The sequence shown here is derived from an EMBL/GenBank/DDBJ whole genome shotgun (WGS) entry which is preliminary data.</text>
</comment>
<dbReference type="Gene3D" id="3.40.50.300">
    <property type="entry name" value="P-loop containing nucleotide triphosphate hydrolases"/>
    <property type="match status" value="1"/>
</dbReference>
<keyword evidence="3 5" id="KW-0067">ATP-binding</keyword>
<reference evidence="5 6" key="1">
    <citation type="submission" date="2023-05" db="EMBL/GenBank/DDBJ databases">
        <title>Sequencing and Assembly of Streptomyces sp. NP73.</title>
        <authorList>
            <person name="Konwar A.N."/>
            <person name="Saikia K."/>
            <person name="Thakur D."/>
        </authorList>
    </citation>
    <scope>NUCLEOTIDE SEQUENCE [LARGE SCALE GENOMIC DNA]</scope>
    <source>
        <strain evidence="5 6">NP73</strain>
    </source>
</reference>
<evidence type="ECO:0000313" key="5">
    <source>
        <dbReference type="EMBL" id="MDK9498215.1"/>
    </source>
</evidence>
<dbReference type="PANTHER" id="PTHR42939:SF1">
    <property type="entry name" value="ABC TRANSPORTER ATP-BINDING PROTEIN ALBC-RELATED"/>
    <property type="match status" value="1"/>
</dbReference>
<keyword evidence="1" id="KW-0813">Transport</keyword>
<gene>
    <name evidence="5" type="ORF">QEZ40_003165</name>
</gene>
<organism evidence="5 6">
    <name type="scientific">Streptomyces katrae</name>
    <dbReference type="NCBI Taxonomy" id="68223"/>
    <lineage>
        <taxon>Bacteria</taxon>
        <taxon>Bacillati</taxon>
        <taxon>Actinomycetota</taxon>
        <taxon>Actinomycetes</taxon>
        <taxon>Kitasatosporales</taxon>
        <taxon>Streptomycetaceae</taxon>
        <taxon>Streptomyces</taxon>
    </lineage>
</organism>
<dbReference type="GO" id="GO:0005524">
    <property type="term" value="F:ATP binding"/>
    <property type="evidence" value="ECO:0007669"/>
    <property type="project" value="UniProtKB-KW"/>
</dbReference>
<sequence>MKATRKTTRKAAPVRSLLRLTDVSRSYGDRCVLRAVTMELASARCTVLVGDNGSGKSTLLRLACGREQPTSGEVRFDGEPLHEDSPRTRARVATVMEAGSAYPDLTVREHLMLVAVGHGLGRRAGETVDRVLAAHRLADHAGSRPSALSSGQTQSLLLASAFVRPHDLLVLDEPEQRLDARARVELAQRLTAHKRRGAAILLATHDDELAAAVADHVLTLEDGRATVAPVRGDR</sequence>
<feature type="domain" description="ABC transporter" evidence="4">
    <location>
        <begin position="18"/>
        <end position="234"/>
    </location>
</feature>
<protein>
    <submittedName>
        <fullName evidence="5">ABC transporter ATP-binding protein</fullName>
    </submittedName>
</protein>
<dbReference type="CDD" id="cd03230">
    <property type="entry name" value="ABC_DR_subfamily_A"/>
    <property type="match status" value="1"/>
</dbReference>